<feature type="region of interest" description="Disordered" evidence="1">
    <location>
        <begin position="1"/>
        <end position="43"/>
    </location>
</feature>
<reference evidence="2 3" key="1">
    <citation type="submission" date="2017-11" db="EMBL/GenBank/DDBJ databases">
        <title>De-novo sequencing of pomegranate (Punica granatum L.) genome.</title>
        <authorList>
            <person name="Akparov Z."/>
            <person name="Amiraslanov A."/>
            <person name="Hajiyeva S."/>
            <person name="Abbasov M."/>
            <person name="Kaur K."/>
            <person name="Hamwieh A."/>
            <person name="Solovyev V."/>
            <person name="Salamov A."/>
            <person name="Braich B."/>
            <person name="Kosarev P."/>
            <person name="Mahmoud A."/>
            <person name="Hajiyev E."/>
            <person name="Babayeva S."/>
            <person name="Izzatullayeva V."/>
            <person name="Mammadov A."/>
            <person name="Mammadov A."/>
            <person name="Sharifova S."/>
            <person name="Ojaghi J."/>
            <person name="Eynullazada K."/>
            <person name="Bayramov B."/>
            <person name="Abdulazimova A."/>
            <person name="Shahmuradov I."/>
        </authorList>
    </citation>
    <scope>NUCLEOTIDE SEQUENCE [LARGE SCALE GENOMIC DNA]</scope>
    <source>
        <strain evidence="3">cv. AG2017</strain>
        <tissue evidence="2">Leaf</tissue>
    </source>
</reference>
<proteinExistence type="predicted"/>
<evidence type="ECO:0000313" key="3">
    <source>
        <dbReference type="Proteomes" id="UP000233551"/>
    </source>
</evidence>
<protein>
    <submittedName>
        <fullName evidence="2">Uncharacterized protein</fullName>
    </submittedName>
</protein>
<name>A0A2I0ILP9_PUNGR</name>
<evidence type="ECO:0000313" key="2">
    <source>
        <dbReference type="EMBL" id="PKI44932.1"/>
    </source>
</evidence>
<evidence type="ECO:0000256" key="1">
    <source>
        <dbReference type="SAM" id="MobiDB-lite"/>
    </source>
</evidence>
<dbReference type="Proteomes" id="UP000233551">
    <property type="component" value="Unassembled WGS sequence"/>
</dbReference>
<sequence length="112" mass="12267">MNSAKTHGYRELALAPEPSRAREPHSGFTLGCEPNPGVARPQSRRTQAWVLGFVERETISLSTNPGFFSLRAQASRARVRRDLGLVNPTTGLASPGWLRRSDLGLASHGFVR</sequence>
<accession>A0A2I0ILP9</accession>
<gene>
    <name evidence="2" type="ORF">CRG98_034672</name>
</gene>
<comment type="caution">
    <text evidence="2">The sequence shown here is derived from an EMBL/GenBank/DDBJ whole genome shotgun (WGS) entry which is preliminary data.</text>
</comment>
<dbReference type="AlphaFoldDB" id="A0A2I0ILP9"/>
<keyword evidence="3" id="KW-1185">Reference proteome</keyword>
<organism evidence="2 3">
    <name type="scientific">Punica granatum</name>
    <name type="common">Pomegranate</name>
    <dbReference type="NCBI Taxonomy" id="22663"/>
    <lineage>
        <taxon>Eukaryota</taxon>
        <taxon>Viridiplantae</taxon>
        <taxon>Streptophyta</taxon>
        <taxon>Embryophyta</taxon>
        <taxon>Tracheophyta</taxon>
        <taxon>Spermatophyta</taxon>
        <taxon>Magnoliopsida</taxon>
        <taxon>eudicotyledons</taxon>
        <taxon>Gunneridae</taxon>
        <taxon>Pentapetalae</taxon>
        <taxon>rosids</taxon>
        <taxon>malvids</taxon>
        <taxon>Myrtales</taxon>
        <taxon>Lythraceae</taxon>
        <taxon>Punica</taxon>
    </lineage>
</organism>
<dbReference type="EMBL" id="PGOL01002818">
    <property type="protein sequence ID" value="PKI44932.1"/>
    <property type="molecule type" value="Genomic_DNA"/>
</dbReference>